<dbReference type="AlphaFoldDB" id="M0N8M8"/>
<protein>
    <submittedName>
        <fullName evidence="1">Uncharacterized protein</fullName>
    </submittedName>
</protein>
<comment type="caution">
    <text evidence="1">The sequence shown here is derived from an EMBL/GenBank/DDBJ whole genome shotgun (WGS) entry which is preliminary data.</text>
</comment>
<name>M0N8M8_9EURY</name>
<evidence type="ECO:0000313" key="2">
    <source>
        <dbReference type="Proteomes" id="UP000011680"/>
    </source>
</evidence>
<evidence type="ECO:0000313" key="1">
    <source>
        <dbReference type="EMBL" id="EMA54322.1"/>
    </source>
</evidence>
<gene>
    <name evidence="1" type="ORF">C451_06725</name>
</gene>
<reference evidence="1 2" key="1">
    <citation type="journal article" date="2014" name="PLoS Genet.">
        <title>Phylogenetically driven sequencing of extremely halophilic archaea reveals strategies for static and dynamic osmo-response.</title>
        <authorList>
            <person name="Becker E.A."/>
            <person name="Seitzer P.M."/>
            <person name="Tritt A."/>
            <person name="Larsen D."/>
            <person name="Krusor M."/>
            <person name="Yao A.I."/>
            <person name="Wu D."/>
            <person name="Madern D."/>
            <person name="Eisen J.A."/>
            <person name="Darling A.E."/>
            <person name="Facciotti M.T."/>
        </authorList>
    </citation>
    <scope>NUCLEOTIDE SEQUENCE [LARGE SCALE GENOMIC DNA]</scope>
    <source>
        <strain evidence="1 2">JCM 13552</strain>
    </source>
</reference>
<sequence length="104" mass="11822">MNGDTFVVQIPAMFADERVVWLHEVCDESFLRILILRLLHCFDYCLGMHGSQFCIPSLLKEIHNGMECPGRDFRGMRVSSDVDRIVKRSVGEVLTQKLPALAAK</sequence>
<dbReference type="EMBL" id="AOMF01000141">
    <property type="protein sequence ID" value="EMA54322.1"/>
    <property type="molecule type" value="Genomic_DNA"/>
</dbReference>
<proteinExistence type="predicted"/>
<keyword evidence="2" id="KW-1185">Reference proteome</keyword>
<accession>M0N8M8</accession>
<organism evidence="1 2">
    <name type="scientific">Halococcus thailandensis JCM 13552</name>
    <dbReference type="NCBI Taxonomy" id="1227457"/>
    <lineage>
        <taxon>Archaea</taxon>
        <taxon>Methanobacteriati</taxon>
        <taxon>Methanobacteriota</taxon>
        <taxon>Stenosarchaea group</taxon>
        <taxon>Halobacteria</taxon>
        <taxon>Halobacteriales</taxon>
        <taxon>Halococcaceae</taxon>
        <taxon>Halococcus</taxon>
    </lineage>
</organism>
<dbReference type="Proteomes" id="UP000011680">
    <property type="component" value="Unassembled WGS sequence"/>
</dbReference>